<dbReference type="InterPro" id="IPR016181">
    <property type="entry name" value="Acyl_CoA_acyltransferase"/>
</dbReference>
<organism evidence="2 3">
    <name type="scientific">Clostridium oceanicum</name>
    <dbReference type="NCBI Taxonomy" id="1543"/>
    <lineage>
        <taxon>Bacteria</taxon>
        <taxon>Bacillati</taxon>
        <taxon>Bacillota</taxon>
        <taxon>Clostridia</taxon>
        <taxon>Eubacteriales</taxon>
        <taxon>Clostridiaceae</taxon>
        <taxon>Clostridium</taxon>
    </lineage>
</organism>
<comment type="caution">
    <text evidence="2">The sequence shown here is derived from an EMBL/GenBank/DDBJ whole genome shotgun (WGS) entry which is preliminary data.</text>
</comment>
<dbReference type="RefSeq" id="WP_343762067.1">
    <property type="nucleotide sequence ID" value="NZ_BAAACG010000010.1"/>
</dbReference>
<evidence type="ECO:0000313" key="2">
    <source>
        <dbReference type="EMBL" id="GAA0742818.1"/>
    </source>
</evidence>
<dbReference type="PROSITE" id="PS51186">
    <property type="entry name" value="GNAT"/>
    <property type="match status" value="1"/>
</dbReference>
<dbReference type="CDD" id="cd04301">
    <property type="entry name" value="NAT_SF"/>
    <property type="match status" value="1"/>
</dbReference>
<proteinExistence type="predicted"/>
<dbReference type="Proteomes" id="UP001501510">
    <property type="component" value="Unassembled WGS sequence"/>
</dbReference>
<gene>
    <name evidence="2" type="ORF">GCM10008906_25800</name>
</gene>
<evidence type="ECO:0000313" key="3">
    <source>
        <dbReference type="Proteomes" id="UP001501510"/>
    </source>
</evidence>
<dbReference type="InterPro" id="IPR000182">
    <property type="entry name" value="GNAT_dom"/>
</dbReference>
<feature type="domain" description="N-acetyltransferase" evidence="1">
    <location>
        <begin position="79"/>
        <end position="220"/>
    </location>
</feature>
<dbReference type="EMBL" id="BAAACG010000010">
    <property type="protein sequence ID" value="GAA0742818.1"/>
    <property type="molecule type" value="Genomic_DNA"/>
</dbReference>
<protein>
    <recommendedName>
        <fullName evidence="1">N-acetyltransferase domain-containing protein</fullName>
    </recommendedName>
</protein>
<evidence type="ECO:0000259" key="1">
    <source>
        <dbReference type="PROSITE" id="PS51186"/>
    </source>
</evidence>
<dbReference type="Gene3D" id="3.40.630.30">
    <property type="match status" value="1"/>
</dbReference>
<accession>A0ABP3UUI6</accession>
<dbReference type="SUPFAM" id="SSF55729">
    <property type="entry name" value="Acyl-CoA N-acyltransferases (Nat)"/>
    <property type="match status" value="1"/>
</dbReference>
<reference evidence="3" key="1">
    <citation type="journal article" date="2019" name="Int. J. Syst. Evol. Microbiol.">
        <title>The Global Catalogue of Microorganisms (GCM) 10K type strain sequencing project: providing services to taxonomists for standard genome sequencing and annotation.</title>
        <authorList>
            <consortium name="The Broad Institute Genomics Platform"/>
            <consortium name="The Broad Institute Genome Sequencing Center for Infectious Disease"/>
            <person name="Wu L."/>
            <person name="Ma J."/>
        </authorList>
    </citation>
    <scope>NUCLEOTIDE SEQUENCE [LARGE SCALE GENOMIC DNA]</scope>
    <source>
        <strain evidence="3">JCM 1407</strain>
    </source>
</reference>
<name>A0ABP3UUI6_9CLOT</name>
<sequence length="223" mass="26389">MSNNEVKKDYRFVNYESKYLKSCGHLVQESWNLHKSYKNFKKIDSVYELYIRDCVDYSEYTELIVDGEDIVYGIMFGSIENRNITQYTDLSIKRIKTALWRAVRVFRGDFGTISTAMNVYKRQKEDDKLGEAYSDNFSSEVNLFIVSKRLRGKGYGYKLMNRYIEFCLNNDLENVFLWTDLGCTYSFYERFGFELYSTFHSDTLTDGNINEANGMIYSYKVKK</sequence>
<dbReference type="Pfam" id="PF00583">
    <property type="entry name" value="Acetyltransf_1"/>
    <property type="match status" value="1"/>
</dbReference>
<keyword evidence="3" id="KW-1185">Reference proteome</keyword>